<keyword evidence="9" id="KW-0175">Coiled coil</keyword>
<dbReference type="GO" id="GO:0008984">
    <property type="term" value="F:protein-glutamate methylesterase activity"/>
    <property type="evidence" value="ECO:0007669"/>
    <property type="project" value="InterPro"/>
</dbReference>
<feature type="active site" evidence="7">
    <location>
        <position position="61"/>
    </location>
</feature>
<dbReference type="InterPro" id="IPR029063">
    <property type="entry name" value="SAM-dependent_MTases_sf"/>
</dbReference>
<evidence type="ECO:0000256" key="7">
    <source>
        <dbReference type="PROSITE-ProRule" id="PRU00050"/>
    </source>
</evidence>
<dbReference type="Pfam" id="PF08447">
    <property type="entry name" value="PAS_3"/>
    <property type="match status" value="2"/>
</dbReference>
<dbReference type="InterPro" id="IPR003594">
    <property type="entry name" value="HATPase_dom"/>
</dbReference>
<dbReference type="Pfam" id="PF13596">
    <property type="entry name" value="PAS_10"/>
    <property type="match status" value="1"/>
</dbReference>
<dbReference type="SUPFAM" id="SSF53335">
    <property type="entry name" value="S-adenosyl-L-methionine-dependent methyltransferases"/>
    <property type="match status" value="1"/>
</dbReference>
<dbReference type="InterPro" id="IPR011006">
    <property type="entry name" value="CheY-like_superfamily"/>
</dbReference>
<evidence type="ECO:0000256" key="4">
    <source>
        <dbReference type="ARBA" id="ARBA00022603"/>
    </source>
</evidence>
<dbReference type="Pfam" id="PF00512">
    <property type="entry name" value="HisKA"/>
    <property type="match status" value="1"/>
</dbReference>
<dbReference type="PROSITE" id="PS50112">
    <property type="entry name" value="PAS"/>
    <property type="match status" value="1"/>
</dbReference>
<dbReference type="eggNOG" id="COG2205">
    <property type="taxonomic scope" value="Bacteria"/>
</dbReference>
<feature type="active site" evidence="7">
    <location>
        <position position="180"/>
    </location>
</feature>
<reference evidence="17 18" key="1">
    <citation type="journal article" date="2013" name="Genome Announc.">
        <title>Draft genome sequences for three mercury-methylating, sulfate-reducing bacteria.</title>
        <authorList>
            <person name="Brown S.D."/>
            <person name="Hurt R.A.Jr."/>
            <person name="Gilmour C.C."/>
            <person name="Elias D.A."/>
        </authorList>
    </citation>
    <scope>NUCLEOTIDE SEQUENCE [LARGE SCALE GENOMIC DNA]</scope>
    <source>
        <strain evidence="17 18">DSM 16529</strain>
    </source>
</reference>
<dbReference type="SMART" id="SM00388">
    <property type="entry name" value="HisKA"/>
    <property type="match status" value="1"/>
</dbReference>
<dbReference type="SUPFAM" id="SSF47757">
    <property type="entry name" value="Chemotaxis receptor methyltransferase CheR, N-terminal domain"/>
    <property type="match status" value="1"/>
</dbReference>
<feature type="domain" description="CheR-type methyltransferase" evidence="16">
    <location>
        <begin position="264"/>
        <end position="508"/>
    </location>
</feature>
<dbReference type="NCBIfam" id="TIGR00229">
    <property type="entry name" value="sensory_box"/>
    <property type="match status" value="2"/>
</dbReference>
<dbReference type="Proteomes" id="UP000014975">
    <property type="component" value="Unassembled WGS sequence"/>
</dbReference>
<dbReference type="Gene3D" id="3.30.450.20">
    <property type="entry name" value="PAS domain"/>
    <property type="match status" value="3"/>
</dbReference>
<dbReference type="CDD" id="cd16922">
    <property type="entry name" value="HATPase_EvgS-ArcB-TorS-like"/>
    <property type="match status" value="1"/>
</dbReference>
<evidence type="ECO:0000259" key="11">
    <source>
        <dbReference type="PROSITE" id="PS50109"/>
    </source>
</evidence>
<keyword evidence="18" id="KW-1185">Reference proteome</keyword>
<sequence length="1537" mass="171241">MAQRKKGGMRPEGKAASGSRAGGDKVLPDSGVAEKVTAEPAGPGREEPGSAGFHIVALGASAGGLEALQTFFHRMQPDSGLAFVVIQHLSPDFKSLMDELLARHTSMSIHRVESGMELQPDSVYLIPPKKSMTVQDGRLILEDRKADGHLDLPIDVFFRSLAKDAGERAIAVVLSGTGSDGSRGIRDVNEAGGLVVVQSPESAKFDGMPRSAIASGAVDLVLPPEAMPDMIVKYISNPMSVRHAGEDDSLRHIQDDDGTTAVFKLLKRQYGIDFADYKPTTVGRRLARRMSIRQINSLTDYLAFLSANADELNSLYKDLLIGVTSFFRDQPAFEALERKAVPEIFVGAAGQDEVRAWIAGCATGEEAYSVAMLLVEGAERSGFHGKISVFATDAHKESLDTASLGIYEKTRLSSVSPARLARFFKEESPTHMRVNQDLRSHIVFAQHNIISDPPFTKMDLVTCRNLLIYLHPAAQDKALAMFHFALRVGGLVFLGSSESPGGLVEEFEPLDSKCKIFRKLRDVKLALDFKLSHQERERPAPPPLATAAGLDRRILQDYDQLLRKHLPSGLLLNERREVLHIFGDGGRYLTRLEGRAVRDVLDMVEGDLRLALGTAVQRAGTRKDKVIFKGVTVGQGKEKRKIDVEVEALPDERTRSNHFHVSFLDQGPAAKRAKRVEKPLPDEDFQIDDATRQRMGELEVELQSTRENLQATIEELQTTNEELQATNEEMLAANEELQSTNEELHSVNEELYTVNAEFEKKNKELSQLNEDYDNLLRSSDIGTLFLDRDLQIRRYNPAISLTFKLLPQDIGRPVDHIAYRLDGQAQMIEDLKKVLADGEPLEKEVRTKDGKWLLKRILPFLTADNHQDGVVLTFTDITRVKEMEAERRQSEAMREMAASVPGAVFQFVSDKSGEETFSFVNEGARSIFGVDPAQILKDARVLLRLIHHDDVDMLRIKVRESREKLETLDAEHRIVVPGGGVRWLHTRCTPSLASGGVTRWSGVSLDITARKLAEEQLKRASEFHLSILNKSPALIWRSGLDGMCNWFNATWLAYTGKSLEDEQGEGWTKGVHPQDVARCLNVYKRAFRQRKPFRMDYRLRRHDGVYRWIHDVGTPYDDLDGKFAGFIGYCFDITEAKEASGKMRQAMEMMANANRIKSEFLANMSHEIRTPLHGMLGMLQLLSMTSLNEEQKEYVDASTGSGRRLLSLINEILDLSKIEAGKFVIAEQLFDFDSVVDLALKNFEYAVREKGLTLNVKGEKGGERHFVGDSARISQVLLNILGNAIKFTNKGTVTLETRVAEEPGLPGKRRIFFTVTDTGIGIPEGKLADVYEPFVQASVSYQRAHQGTGLGLTIAKRLVGLMDGDLSIESEEGKGTTVSFSVLVGVPGIEKEPDDENEGGKERSLRRLKVLLVEDDRVSQTLTCKLLEKERHECLTARNQDEALAILRKFDPDIILMDVNLDGSASGLDITRKIRTSSALSAHRDIPIIALTAKAMEGDRERILASGVNEYISKPFRFEDLEKKIQAVMSRNVRRED</sequence>
<dbReference type="InterPro" id="IPR001789">
    <property type="entry name" value="Sig_transdc_resp-reg_receiver"/>
</dbReference>
<evidence type="ECO:0000256" key="8">
    <source>
        <dbReference type="PROSITE-ProRule" id="PRU00169"/>
    </source>
</evidence>
<dbReference type="InterPro" id="IPR022641">
    <property type="entry name" value="CheR_N"/>
</dbReference>
<feature type="domain" description="Histidine kinase" evidence="11">
    <location>
        <begin position="1163"/>
        <end position="1386"/>
    </location>
</feature>
<name>S7T9B2_9BACT</name>
<keyword evidence="7" id="KW-0145">Chemotaxis</keyword>
<dbReference type="SUPFAM" id="SSF55785">
    <property type="entry name" value="PYP-like sensor domain (PAS domain)"/>
    <property type="match status" value="3"/>
</dbReference>
<dbReference type="SMART" id="SM00448">
    <property type="entry name" value="REC"/>
    <property type="match status" value="1"/>
</dbReference>
<dbReference type="SUPFAM" id="SSF52738">
    <property type="entry name" value="Methylesterase CheB, C-terminal domain"/>
    <property type="match status" value="1"/>
</dbReference>
<dbReference type="InterPro" id="IPR000780">
    <property type="entry name" value="CheR_MeTrfase"/>
</dbReference>
<dbReference type="GO" id="GO:0005737">
    <property type="term" value="C:cytoplasm"/>
    <property type="evidence" value="ECO:0007669"/>
    <property type="project" value="InterPro"/>
</dbReference>
<dbReference type="InterPro" id="IPR000700">
    <property type="entry name" value="PAS-assoc_C"/>
</dbReference>
<feature type="modified residue" description="4-aspartylphosphate" evidence="8">
    <location>
        <position position="1458"/>
    </location>
</feature>
<dbReference type="GO" id="GO:0032259">
    <property type="term" value="P:methylation"/>
    <property type="evidence" value="ECO:0007669"/>
    <property type="project" value="UniProtKB-KW"/>
</dbReference>
<evidence type="ECO:0000313" key="17">
    <source>
        <dbReference type="EMBL" id="EPR33140.1"/>
    </source>
</evidence>
<dbReference type="FunFam" id="3.30.450.20:FF:000099">
    <property type="entry name" value="Sensory box sensor histidine kinase"/>
    <property type="match status" value="1"/>
</dbReference>
<dbReference type="CDD" id="cd00130">
    <property type="entry name" value="PAS"/>
    <property type="match status" value="3"/>
</dbReference>
<dbReference type="eggNOG" id="COG1352">
    <property type="taxonomic scope" value="Bacteria"/>
</dbReference>
<dbReference type="InterPro" id="IPR035909">
    <property type="entry name" value="CheB_C"/>
</dbReference>
<dbReference type="EMBL" id="ATHI01000026">
    <property type="protein sequence ID" value="EPR33140.1"/>
    <property type="molecule type" value="Genomic_DNA"/>
</dbReference>
<feature type="domain" description="PAS" evidence="13">
    <location>
        <begin position="907"/>
        <end position="965"/>
    </location>
</feature>
<comment type="catalytic activity">
    <reaction evidence="2">
        <text>L-glutamyl-[protein] + S-adenosyl-L-methionine = [protein]-L-glutamate 5-O-methyl ester + S-adenosyl-L-homocysteine</text>
        <dbReference type="Rhea" id="RHEA:24452"/>
        <dbReference type="Rhea" id="RHEA-COMP:10208"/>
        <dbReference type="Rhea" id="RHEA-COMP:10311"/>
        <dbReference type="ChEBI" id="CHEBI:29973"/>
        <dbReference type="ChEBI" id="CHEBI:57856"/>
        <dbReference type="ChEBI" id="CHEBI:59789"/>
        <dbReference type="ChEBI" id="CHEBI:82795"/>
        <dbReference type="EC" id="2.1.1.80"/>
    </reaction>
</comment>
<dbReference type="SMART" id="SM00086">
    <property type="entry name" value="PAC"/>
    <property type="match status" value="3"/>
</dbReference>
<dbReference type="PROSITE" id="PS50122">
    <property type="entry name" value="CHEB"/>
    <property type="match status" value="1"/>
</dbReference>
<dbReference type="Gene3D" id="1.10.287.130">
    <property type="match status" value="1"/>
</dbReference>
<dbReference type="InterPro" id="IPR013655">
    <property type="entry name" value="PAS_fold_3"/>
</dbReference>
<proteinExistence type="predicted"/>
<dbReference type="GO" id="GO:0006935">
    <property type="term" value="P:chemotaxis"/>
    <property type="evidence" value="ECO:0007669"/>
    <property type="project" value="UniProtKB-UniRule"/>
</dbReference>
<dbReference type="eggNOG" id="COG2201">
    <property type="taxonomic scope" value="Bacteria"/>
</dbReference>
<dbReference type="PROSITE" id="PS50110">
    <property type="entry name" value="RESPONSE_REGULATORY"/>
    <property type="match status" value="1"/>
</dbReference>
<dbReference type="InterPro" id="IPR003661">
    <property type="entry name" value="HisK_dim/P_dom"/>
</dbReference>
<dbReference type="STRING" id="1121439.dsat_0581"/>
<dbReference type="InterPro" id="IPR050903">
    <property type="entry name" value="Bact_Chemotaxis_MeTrfase"/>
</dbReference>
<dbReference type="Gene3D" id="3.30.565.10">
    <property type="entry name" value="Histidine kinase-like ATPase, C-terminal domain"/>
    <property type="match status" value="1"/>
</dbReference>
<dbReference type="SUPFAM" id="SSF55874">
    <property type="entry name" value="ATPase domain of HSP90 chaperone/DNA topoisomerase II/histidine kinase"/>
    <property type="match status" value="1"/>
</dbReference>
<evidence type="ECO:0000256" key="3">
    <source>
        <dbReference type="ARBA" id="ARBA00022553"/>
    </source>
</evidence>
<feature type="domain" description="PAC" evidence="14">
    <location>
        <begin position="968"/>
        <end position="1019"/>
    </location>
</feature>
<evidence type="ECO:0000259" key="14">
    <source>
        <dbReference type="PROSITE" id="PS50113"/>
    </source>
</evidence>
<dbReference type="PROSITE" id="PS50123">
    <property type="entry name" value="CHER"/>
    <property type="match status" value="1"/>
</dbReference>
<dbReference type="PATRIC" id="fig|1121439.3.peg.1937"/>
<dbReference type="InterPro" id="IPR005467">
    <property type="entry name" value="His_kinase_dom"/>
</dbReference>
<dbReference type="SUPFAM" id="SSF52172">
    <property type="entry name" value="CheY-like"/>
    <property type="match status" value="1"/>
</dbReference>
<dbReference type="InterPro" id="IPR035965">
    <property type="entry name" value="PAS-like_dom_sf"/>
</dbReference>
<dbReference type="Gene3D" id="3.40.50.2300">
    <property type="match status" value="1"/>
</dbReference>
<dbReference type="InterPro" id="IPR001610">
    <property type="entry name" value="PAC"/>
</dbReference>
<evidence type="ECO:0000256" key="5">
    <source>
        <dbReference type="ARBA" id="ARBA00022679"/>
    </source>
</evidence>
<evidence type="ECO:0000259" key="12">
    <source>
        <dbReference type="PROSITE" id="PS50110"/>
    </source>
</evidence>
<dbReference type="GO" id="GO:0000155">
    <property type="term" value="F:phosphorelay sensor kinase activity"/>
    <property type="evidence" value="ECO:0007669"/>
    <property type="project" value="InterPro"/>
</dbReference>
<dbReference type="Gene3D" id="3.40.50.180">
    <property type="entry name" value="Methylesterase CheB, C-terminal domain"/>
    <property type="match status" value="1"/>
</dbReference>
<dbReference type="PANTHER" id="PTHR24422:SF27">
    <property type="entry name" value="PROTEIN-GLUTAMATE O-METHYLTRANSFERASE"/>
    <property type="match status" value="1"/>
</dbReference>
<feature type="coiled-coil region" evidence="9">
    <location>
        <begin position="695"/>
        <end position="778"/>
    </location>
</feature>
<feature type="active site" evidence="7">
    <location>
        <position position="88"/>
    </location>
</feature>
<dbReference type="SMART" id="SM00387">
    <property type="entry name" value="HATPase_c"/>
    <property type="match status" value="1"/>
</dbReference>
<dbReference type="FunFam" id="3.30.565.10:FF:000010">
    <property type="entry name" value="Sensor histidine kinase RcsC"/>
    <property type="match status" value="1"/>
</dbReference>
<evidence type="ECO:0000313" key="18">
    <source>
        <dbReference type="Proteomes" id="UP000014975"/>
    </source>
</evidence>
<keyword evidence="3 8" id="KW-0597">Phosphoprotein</keyword>
<dbReference type="PRINTS" id="PR00996">
    <property type="entry name" value="CHERMTFRASE"/>
</dbReference>
<evidence type="ECO:0000256" key="6">
    <source>
        <dbReference type="ARBA" id="ARBA00022691"/>
    </source>
</evidence>
<dbReference type="PANTHER" id="PTHR24422">
    <property type="entry name" value="CHEMOTAXIS PROTEIN METHYLTRANSFERASE"/>
    <property type="match status" value="1"/>
</dbReference>
<dbReference type="InterPro" id="IPR000014">
    <property type="entry name" value="PAS"/>
</dbReference>
<accession>S7T9B2</accession>
<evidence type="ECO:0000259" key="16">
    <source>
        <dbReference type="PROSITE" id="PS50123"/>
    </source>
</evidence>
<dbReference type="PROSITE" id="PS50109">
    <property type="entry name" value="HIS_KIN"/>
    <property type="match status" value="1"/>
</dbReference>
<dbReference type="Pfam" id="PF01339">
    <property type="entry name" value="CheB_methylest"/>
    <property type="match status" value="1"/>
</dbReference>
<evidence type="ECO:0000256" key="10">
    <source>
        <dbReference type="SAM" id="MobiDB-lite"/>
    </source>
</evidence>
<evidence type="ECO:0000259" key="15">
    <source>
        <dbReference type="PROSITE" id="PS50122"/>
    </source>
</evidence>
<dbReference type="Pfam" id="PF02518">
    <property type="entry name" value="HATPase_c"/>
    <property type="match status" value="1"/>
</dbReference>
<dbReference type="InterPro" id="IPR000673">
    <property type="entry name" value="Sig_transdc_resp-reg_Me-estase"/>
</dbReference>
<gene>
    <name evidence="17" type="ORF">dsat_0581</name>
</gene>
<feature type="domain" description="CheB-type methylesterase" evidence="15">
    <location>
        <begin position="48"/>
        <end position="238"/>
    </location>
</feature>
<dbReference type="PROSITE" id="PS50113">
    <property type="entry name" value="PAC"/>
    <property type="match status" value="3"/>
</dbReference>
<protein>
    <submittedName>
        <fullName evidence="17">Signal transduction histidine kinase with CheB and CheR activity</fullName>
    </submittedName>
</protein>
<keyword evidence="5" id="KW-0808">Transferase</keyword>
<feature type="domain" description="PAC" evidence="14">
    <location>
        <begin position="1093"/>
        <end position="1145"/>
    </location>
</feature>
<dbReference type="Pfam" id="PF01739">
    <property type="entry name" value="CheR"/>
    <property type="match status" value="1"/>
</dbReference>
<dbReference type="SUPFAM" id="SSF47384">
    <property type="entry name" value="Homodimeric domain of signal transducing histidine kinase"/>
    <property type="match status" value="1"/>
</dbReference>
<evidence type="ECO:0000256" key="9">
    <source>
        <dbReference type="SAM" id="Coils"/>
    </source>
</evidence>
<dbReference type="Pfam" id="PF03705">
    <property type="entry name" value="CheR_N"/>
    <property type="match status" value="1"/>
</dbReference>
<evidence type="ECO:0000256" key="1">
    <source>
        <dbReference type="ARBA" id="ARBA00000085"/>
    </source>
</evidence>
<comment type="caution">
    <text evidence="17">The sequence shown here is derived from an EMBL/GenBank/DDBJ whole genome shotgun (WGS) entry which is preliminary data.</text>
</comment>
<dbReference type="InterPro" id="IPR036890">
    <property type="entry name" value="HATPase_C_sf"/>
</dbReference>
<comment type="catalytic activity">
    <reaction evidence="1">
        <text>ATP + protein L-histidine = ADP + protein N-phospho-L-histidine.</text>
        <dbReference type="EC" id="2.7.13.3"/>
    </reaction>
</comment>
<keyword evidence="4" id="KW-0489">Methyltransferase</keyword>
<dbReference type="Gene3D" id="3.40.50.150">
    <property type="entry name" value="Vaccinia Virus protein VP39"/>
    <property type="match status" value="1"/>
</dbReference>
<dbReference type="Pfam" id="PF00072">
    <property type="entry name" value="Response_reg"/>
    <property type="match status" value="1"/>
</dbReference>
<keyword evidence="6" id="KW-0949">S-adenosyl-L-methionine</keyword>
<keyword evidence="7" id="KW-0378">Hydrolase</keyword>
<dbReference type="Gene3D" id="1.10.155.10">
    <property type="entry name" value="Chemotaxis receptor methyltransferase CheR, N-terminal domain"/>
    <property type="match status" value="1"/>
</dbReference>
<organism evidence="17 18">
    <name type="scientific">Alkalidesulfovibrio alkalitolerans DSM 16529</name>
    <dbReference type="NCBI Taxonomy" id="1121439"/>
    <lineage>
        <taxon>Bacteria</taxon>
        <taxon>Pseudomonadati</taxon>
        <taxon>Thermodesulfobacteriota</taxon>
        <taxon>Desulfovibrionia</taxon>
        <taxon>Desulfovibrionales</taxon>
        <taxon>Desulfovibrionaceae</taxon>
        <taxon>Alkalidesulfovibrio</taxon>
    </lineage>
</organism>
<dbReference type="CDD" id="cd16434">
    <property type="entry name" value="CheB-CheR_fusion"/>
    <property type="match status" value="1"/>
</dbReference>
<dbReference type="GO" id="GO:0000156">
    <property type="term" value="F:phosphorelay response regulator activity"/>
    <property type="evidence" value="ECO:0007669"/>
    <property type="project" value="InterPro"/>
</dbReference>
<feature type="domain" description="PAC" evidence="14">
    <location>
        <begin position="839"/>
        <end position="889"/>
    </location>
</feature>
<feature type="region of interest" description="Disordered" evidence="10">
    <location>
        <begin position="1"/>
        <end position="50"/>
    </location>
</feature>
<dbReference type="SMART" id="SM00091">
    <property type="entry name" value="PAS"/>
    <property type="match status" value="3"/>
</dbReference>
<dbReference type="GO" id="GO:0008983">
    <property type="term" value="F:protein-glutamate O-methyltransferase activity"/>
    <property type="evidence" value="ECO:0007669"/>
    <property type="project" value="UniProtKB-EC"/>
</dbReference>
<evidence type="ECO:0000259" key="13">
    <source>
        <dbReference type="PROSITE" id="PS50112"/>
    </source>
</evidence>
<dbReference type="InterPro" id="IPR022642">
    <property type="entry name" value="CheR_C"/>
</dbReference>
<evidence type="ECO:0000256" key="2">
    <source>
        <dbReference type="ARBA" id="ARBA00001541"/>
    </source>
</evidence>
<keyword evidence="17" id="KW-0418">Kinase</keyword>
<dbReference type="InterPro" id="IPR036097">
    <property type="entry name" value="HisK_dim/P_sf"/>
</dbReference>
<dbReference type="InterPro" id="IPR036804">
    <property type="entry name" value="CheR_N_sf"/>
</dbReference>
<dbReference type="CDD" id="cd00082">
    <property type="entry name" value="HisKA"/>
    <property type="match status" value="1"/>
</dbReference>
<dbReference type="SMART" id="SM00138">
    <property type="entry name" value="MeTrc"/>
    <property type="match status" value="1"/>
</dbReference>
<feature type="domain" description="Response regulatory" evidence="12">
    <location>
        <begin position="1409"/>
        <end position="1529"/>
    </location>
</feature>